<dbReference type="InterPro" id="IPR007346">
    <property type="entry name" value="Endonuclease-I"/>
</dbReference>
<keyword evidence="4" id="KW-0732">Signal</keyword>
<dbReference type="PANTHER" id="PTHR33607">
    <property type="entry name" value="ENDONUCLEASE-1"/>
    <property type="match status" value="1"/>
</dbReference>
<dbReference type="InterPro" id="IPR008613">
    <property type="entry name" value="Excalibur_Ca-bd_domain"/>
</dbReference>
<dbReference type="SUPFAM" id="SSF54060">
    <property type="entry name" value="His-Me finger endonucleases"/>
    <property type="match status" value="1"/>
</dbReference>
<proteinExistence type="inferred from homology"/>
<accession>A0A839T7X0</accession>
<dbReference type="EC" id="3.1.21.1" evidence="6"/>
<keyword evidence="3 6" id="KW-0378">Hydrolase</keyword>
<reference evidence="6 7" key="1">
    <citation type="submission" date="2020-08" db="EMBL/GenBank/DDBJ databases">
        <title>Genomic Encyclopedia of Type Strains, Phase III (KMG-III): the genomes of soil and plant-associated and newly described type strains.</title>
        <authorList>
            <person name="Whitman W."/>
        </authorList>
    </citation>
    <scope>NUCLEOTIDE SEQUENCE [LARGE SCALE GENOMIC DNA]</scope>
    <source>
        <strain evidence="6 7">CECT 4462</strain>
    </source>
</reference>
<organism evidence="6 7">
    <name type="scientific">Azomonas macrocytogenes</name>
    <name type="common">Azotobacter macrocytogenes</name>
    <dbReference type="NCBI Taxonomy" id="69962"/>
    <lineage>
        <taxon>Bacteria</taxon>
        <taxon>Pseudomonadati</taxon>
        <taxon>Pseudomonadota</taxon>
        <taxon>Gammaproteobacteria</taxon>
        <taxon>Pseudomonadales</taxon>
        <taxon>Pseudomonadaceae</taxon>
        <taxon>Azomonas</taxon>
    </lineage>
</organism>
<evidence type="ECO:0000256" key="3">
    <source>
        <dbReference type="ARBA" id="ARBA00022801"/>
    </source>
</evidence>
<dbReference type="PANTHER" id="PTHR33607:SF2">
    <property type="entry name" value="ENDONUCLEASE-1"/>
    <property type="match status" value="1"/>
</dbReference>
<evidence type="ECO:0000313" key="7">
    <source>
        <dbReference type="Proteomes" id="UP000549250"/>
    </source>
</evidence>
<dbReference type="GO" id="GO:0004530">
    <property type="term" value="F:deoxyribonuclease I activity"/>
    <property type="evidence" value="ECO:0007669"/>
    <property type="project" value="UniProtKB-EC"/>
</dbReference>
<evidence type="ECO:0000256" key="2">
    <source>
        <dbReference type="ARBA" id="ARBA00022722"/>
    </source>
</evidence>
<keyword evidence="7" id="KW-1185">Reference proteome</keyword>
<dbReference type="AlphaFoldDB" id="A0A839T7X0"/>
<evidence type="ECO:0000256" key="4">
    <source>
        <dbReference type="SAM" id="SignalP"/>
    </source>
</evidence>
<sequence length="308" mass="34253">MRFKLFAALLLSISAPLAQALQTDIQPPRTFVEAKKVAWKIYAERPTDFYCGCKYEGNRIDLKSCGYTPRKNANRAGRVEWEHIVPAWVIGNQRQCWQKGGRKNCTASDPVFSAAEADLHNLVPSIGEVNGDRSNMALGMSTEKPTQYGQCKTVVDFKGDVTMPREEVRGAAARVYLYMADRYKLRLSSQDRKTYEAWNRMYPVNEWEQWRNQKTACAMGWGNNYVGKVDLSRCSGTTGKSKALSSAASGATTPVLATSSTSSPYSCSPRKTCGQMTSCAEARYRLEQCGDHRIDGDNDGTPCEALCK</sequence>
<keyword evidence="2" id="KW-0540">Nuclease</keyword>
<dbReference type="InterPro" id="IPR044925">
    <property type="entry name" value="His-Me_finger_sf"/>
</dbReference>
<gene>
    <name evidence="6" type="ORF">FHR87_002160</name>
</gene>
<dbReference type="Pfam" id="PF05901">
    <property type="entry name" value="Excalibur"/>
    <property type="match status" value="1"/>
</dbReference>
<evidence type="ECO:0000256" key="1">
    <source>
        <dbReference type="ARBA" id="ARBA00006429"/>
    </source>
</evidence>
<protein>
    <submittedName>
        <fullName evidence="6">Deoxyribonuclease-1</fullName>
        <ecNumber evidence="6">3.1.21.1</ecNumber>
    </submittedName>
</protein>
<feature type="signal peptide" evidence="4">
    <location>
        <begin position="1"/>
        <end position="20"/>
    </location>
</feature>
<comment type="caution">
    <text evidence="6">The sequence shown here is derived from an EMBL/GenBank/DDBJ whole genome shotgun (WGS) entry which is preliminary data.</text>
</comment>
<evidence type="ECO:0000313" key="6">
    <source>
        <dbReference type="EMBL" id="MBB3103763.1"/>
    </source>
</evidence>
<dbReference type="Pfam" id="PF04231">
    <property type="entry name" value="Endonuclease_1"/>
    <property type="match status" value="1"/>
</dbReference>
<name>A0A839T7X0_AZOMA</name>
<feature type="chain" id="PRO_5032516067" evidence="4">
    <location>
        <begin position="21"/>
        <end position="308"/>
    </location>
</feature>
<dbReference type="Proteomes" id="UP000549250">
    <property type="component" value="Unassembled WGS sequence"/>
</dbReference>
<evidence type="ECO:0000259" key="5">
    <source>
        <dbReference type="Pfam" id="PF05901"/>
    </source>
</evidence>
<feature type="domain" description="Excalibur calcium-binding" evidence="5">
    <location>
        <begin position="270"/>
        <end position="304"/>
    </location>
</feature>
<dbReference type="EMBL" id="JACHXI010000009">
    <property type="protein sequence ID" value="MBB3103763.1"/>
    <property type="molecule type" value="Genomic_DNA"/>
</dbReference>
<comment type="similarity">
    <text evidence="1">Belongs to the EndA/NucM nuclease family.</text>
</comment>